<evidence type="ECO:0000313" key="2">
    <source>
        <dbReference type="EMBL" id="CAH1802353.1"/>
    </source>
</evidence>
<sequence length="118" mass="13621">MAAQEETMMLERGADYLFVCAEFNLARHAFKDAIDDYDDAIQRYKNSAIPAWKKYSKAVKGLIKATHSWAKHVSRKIQVYSMPFSKRRRKRRRKPNHSSQAPRTITMTISNNASRSAA</sequence>
<proteinExistence type="predicted"/>
<reference evidence="2" key="1">
    <citation type="submission" date="2022-03" db="EMBL/GenBank/DDBJ databases">
        <authorList>
            <person name="Martin C."/>
        </authorList>
    </citation>
    <scope>NUCLEOTIDE SEQUENCE</scope>
</reference>
<protein>
    <submittedName>
        <fullName evidence="2">Uncharacterized protein</fullName>
    </submittedName>
</protein>
<dbReference type="EMBL" id="CAIIXF020000012">
    <property type="protein sequence ID" value="CAH1802353.1"/>
    <property type="molecule type" value="Genomic_DNA"/>
</dbReference>
<dbReference type="AlphaFoldDB" id="A0A8S4Q964"/>
<dbReference type="Proteomes" id="UP000749559">
    <property type="component" value="Unassembled WGS sequence"/>
</dbReference>
<organism evidence="2 3">
    <name type="scientific">Owenia fusiformis</name>
    <name type="common">Polychaete worm</name>
    <dbReference type="NCBI Taxonomy" id="6347"/>
    <lineage>
        <taxon>Eukaryota</taxon>
        <taxon>Metazoa</taxon>
        <taxon>Spiralia</taxon>
        <taxon>Lophotrochozoa</taxon>
        <taxon>Annelida</taxon>
        <taxon>Polychaeta</taxon>
        <taxon>Sedentaria</taxon>
        <taxon>Canalipalpata</taxon>
        <taxon>Sabellida</taxon>
        <taxon>Oweniida</taxon>
        <taxon>Oweniidae</taxon>
        <taxon>Owenia</taxon>
    </lineage>
</organism>
<keyword evidence="3" id="KW-1185">Reference proteome</keyword>
<name>A0A8S4Q964_OWEFU</name>
<accession>A0A8S4Q964</accession>
<evidence type="ECO:0000313" key="3">
    <source>
        <dbReference type="Proteomes" id="UP000749559"/>
    </source>
</evidence>
<feature type="compositionally biased region" description="Basic residues" evidence="1">
    <location>
        <begin position="85"/>
        <end position="96"/>
    </location>
</feature>
<feature type="compositionally biased region" description="Polar residues" evidence="1">
    <location>
        <begin position="97"/>
        <end position="118"/>
    </location>
</feature>
<gene>
    <name evidence="2" type="ORF">OFUS_LOCUS26042</name>
</gene>
<comment type="caution">
    <text evidence="2">The sequence shown here is derived from an EMBL/GenBank/DDBJ whole genome shotgun (WGS) entry which is preliminary data.</text>
</comment>
<feature type="region of interest" description="Disordered" evidence="1">
    <location>
        <begin position="81"/>
        <end position="118"/>
    </location>
</feature>
<evidence type="ECO:0000256" key="1">
    <source>
        <dbReference type="SAM" id="MobiDB-lite"/>
    </source>
</evidence>